<gene>
    <name evidence="2" type="ORF">P7K49_003227</name>
</gene>
<comment type="caution">
    <text evidence="2">The sequence shown here is derived from an EMBL/GenBank/DDBJ whole genome shotgun (WGS) entry which is preliminary data.</text>
</comment>
<keyword evidence="3" id="KW-1185">Reference proteome</keyword>
<feature type="region of interest" description="Disordered" evidence="1">
    <location>
        <begin position="1"/>
        <end position="20"/>
    </location>
</feature>
<evidence type="ECO:0000256" key="1">
    <source>
        <dbReference type="SAM" id="MobiDB-lite"/>
    </source>
</evidence>
<organism evidence="2 3">
    <name type="scientific">Saguinus oedipus</name>
    <name type="common">Cotton-top tamarin</name>
    <name type="synonym">Oedipomidas oedipus</name>
    <dbReference type="NCBI Taxonomy" id="9490"/>
    <lineage>
        <taxon>Eukaryota</taxon>
        <taxon>Metazoa</taxon>
        <taxon>Chordata</taxon>
        <taxon>Craniata</taxon>
        <taxon>Vertebrata</taxon>
        <taxon>Euteleostomi</taxon>
        <taxon>Mammalia</taxon>
        <taxon>Eutheria</taxon>
        <taxon>Euarchontoglires</taxon>
        <taxon>Primates</taxon>
        <taxon>Haplorrhini</taxon>
        <taxon>Platyrrhini</taxon>
        <taxon>Cebidae</taxon>
        <taxon>Callitrichinae</taxon>
        <taxon>Saguinus</taxon>
    </lineage>
</organism>
<proteinExistence type="predicted"/>
<sequence>MKVKELLQLKEQNRKMSSENKKMEITVDQLQAQLSTQDKETEKLVRGIQDKTGQLEHLKKENDHLFLSLSEQRRDQKLRQTVEEMEQNETTAVKKQQELMEPGGKKAALTVEQQLAREVGRLKAKLTLHQEMPHGKADDSCDHTLEQQQMQALCLNCPICGKTFPAREKQIFEDYV</sequence>
<evidence type="ECO:0000313" key="2">
    <source>
        <dbReference type="EMBL" id="KAK2121841.1"/>
    </source>
</evidence>
<dbReference type="EMBL" id="JASSZA010000001">
    <property type="protein sequence ID" value="KAK2121841.1"/>
    <property type="molecule type" value="Genomic_DNA"/>
</dbReference>
<reference evidence="2 3" key="1">
    <citation type="submission" date="2023-05" db="EMBL/GenBank/DDBJ databases">
        <title>B98-5 Cell Line De Novo Hybrid Assembly: An Optical Mapping Approach.</title>
        <authorList>
            <person name="Kananen K."/>
            <person name="Auerbach J.A."/>
            <person name="Kautto E."/>
            <person name="Blachly J.S."/>
        </authorList>
    </citation>
    <scope>NUCLEOTIDE SEQUENCE [LARGE SCALE GENOMIC DNA]</scope>
    <source>
        <strain evidence="2">B95-8</strain>
        <tissue evidence="2">Cell line</tissue>
    </source>
</reference>
<name>A0ABQ9WJK1_SAGOE</name>
<evidence type="ECO:0000313" key="3">
    <source>
        <dbReference type="Proteomes" id="UP001266305"/>
    </source>
</evidence>
<accession>A0ABQ9WJK1</accession>
<protein>
    <recommendedName>
        <fullName evidence="4">Optineurin</fullName>
    </recommendedName>
</protein>
<evidence type="ECO:0008006" key="4">
    <source>
        <dbReference type="Google" id="ProtNLM"/>
    </source>
</evidence>
<dbReference type="Proteomes" id="UP001266305">
    <property type="component" value="Unassembled WGS sequence"/>
</dbReference>
<feature type="non-terminal residue" evidence="2">
    <location>
        <position position="176"/>
    </location>
</feature>